<organism evidence="1 2">
    <name type="scientific">Bacteroides fragilis str. 3998T(B)3</name>
    <dbReference type="NCBI Taxonomy" id="1339316"/>
    <lineage>
        <taxon>Bacteria</taxon>
        <taxon>Pseudomonadati</taxon>
        <taxon>Bacteroidota</taxon>
        <taxon>Bacteroidia</taxon>
        <taxon>Bacteroidales</taxon>
        <taxon>Bacteroidaceae</taxon>
        <taxon>Bacteroides</taxon>
    </lineage>
</organism>
<name>A0A015U5S8_BACFG</name>
<proteinExistence type="predicted"/>
<reference evidence="1 2" key="1">
    <citation type="submission" date="2014-02" db="EMBL/GenBank/DDBJ databases">
        <authorList>
            <person name="Sears C."/>
            <person name="Carroll K."/>
            <person name="Sack B.R."/>
            <person name="Qadri F."/>
            <person name="Myers L.L."/>
            <person name="Chung G.-T."/>
            <person name="Escheverria P."/>
            <person name="Fraser C.M."/>
            <person name="Sadzewicz L."/>
            <person name="Shefchek K.A."/>
            <person name="Tallon L."/>
            <person name="Das S.P."/>
            <person name="Daugherty S."/>
            <person name="Mongodin E.F."/>
        </authorList>
    </citation>
    <scope>NUCLEOTIDE SEQUENCE [LARGE SCALE GENOMIC DNA]</scope>
    <source>
        <strain evidence="2">3998T(B)3</strain>
    </source>
</reference>
<dbReference type="PATRIC" id="fig|1339316.3.peg.3009"/>
<dbReference type="AlphaFoldDB" id="A0A015U5S8"/>
<evidence type="ECO:0000313" key="2">
    <source>
        <dbReference type="Proteomes" id="UP000020773"/>
    </source>
</evidence>
<evidence type="ECO:0000313" key="1">
    <source>
        <dbReference type="EMBL" id="EXY90177.1"/>
    </source>
</evidence>
<sequence>MNFCGECSPLPAVHHRKPFVIESLLFFIRRSSLKIVIFVGKIAKMTQI</sequence>
<protein>
    <submittedName>
        <fullName evidence="1">Uncharacterized protein</fullName>
    </submittedName>
</protein>
<dbReference type="Proteomes" id="UP000020773">
    <property type="component" value="Unassembled WGS sequence"/>
</dbReference>
<comment type="caution">
    <text evidence="1">The sequence shown here is derived from an EMBL/GenBank/DDBJ whole genome shotgun (WGS) entry which is preliminary data.</text>
</comment>
<gene>
    <name evidence="1" type="ORF">M125_3166</name>
</gene>
<dbReference type="EMBL" id="JGDB01000196">
    <property type="protein sequence ID" value="EXY90177.1"/>
    <property type="molecule type" value="Genomic_DNA"/>
</dbReference>
<accession>A0A015U5S8</accession>